<protein>
    <submittedName>
        <fullName evidence="1">Uncharacterized protein</fullName>
    </submittedName>
</protein>
<evidence type="ECO:0000313" key="2">
    <source>
        <dbReference type="Proteomes" id="UP000828390"/>
    </source>
</evidence>
<organism evidence="1 2">
    <name type="scientific">Dreissena polymorpha</name>
    <name type="common">Zebra mussel</name>
    <name type="synonym">Mytilus polymorpha</name>
    <dbReference type="NCBI Taxonomy" id="45954"/>
    <lineage>
        <taxon>Eukaryota</taxon>
        <taxon>Metazoa</taxon>
        <taxon>Spiralia</taxon>
        <taxon>Lophotrochozoa</taxon>
        <taxon>Mollusca</taxon>
        <taxon>Bivalvia</taxon>
        <taxon>Autobranchia</taxon>
        <taxon>Heteroconchia</taxon>
        <taxon>Euheterodonta</taxon>
        <taxon>Imparidentia</taxon>
        <taxon>Neoheterodontei</taxon>
        <taxon>Myida</taxon>
        <taxon>Dreissenoidea</taxon>
        <taxon>Dreissenidae</taxon>
        <taxon>Dreissena</taxon>
    </lineage>
</organism>
<gene>
    <name evidence="1" type="ORF">DPMN_188727</name>
</gene>
<dbReference type="AlphaFoldDB" id="A0A9D4DS58"/>
<reference evidence="1" key="1">
    <citation type="journal article" date="2019" name="bioRxiv">
        <title>The Genome of the Zebra Mussel, Dreissena polymorpha: A Resource for Invasive Species Research.</title>
        <authorList>
            <person name="McCartney M.A."/>
            <person name="Auch B."/>
            <person name="Kono T."/>
            <person name="Mallez S."/>
            <person name="Zhang Y."/>
            <person name="Obille A."/>
            <person name="Becker A."/>
            <person name="Abrahante J.E."/>
            <person name="Garbe J."/>
            <person name="Badalamenti J.P."/>
            <person name="Herman A."/>
            <person name="Mangelson H."/>
            <person name="Liachko I."/>
            <person name="Sullivan S."/>
            <person name="Sone E.D."/>
            <person name="Koren S."/>
            <person name="Silverstein K.A.T."/>
            <person name="Beckman K.B."/>
            <person name="Gohl D.M."/>
        </authorList>
    </citation>
    <scope>NUCLEOTIDE SEQUENCE</scope>
    <source>
        <strain evidence="1">Duluth1</strain>
        <tissue evidence="1">Whole animal</tissue>
    </source>
</reference>
<comment type="caution">
    <text evidence="1">The sequence shown here is derived from an EMBL/GenBank/DDBJ whole genome shotgun (WGS) entry which is preliminary data.</text>
</comment>
<proteinExistence type="predicted"/>
<name>A0A9D4DS58_DREPO</name>
<sequence length="80" mass="8983">MHNPESLSSDMVDLIRVLTRFRVLNDRSTVQVVAGRVPPYKWWRAGRSTVQVVAGRAVYRTSGGGQGGLPYKWWRAGLVI</sequence>
<keyword evidence="2" id="KW-1185">Reference proteome</keyword>
<dbReference type="Proteomes" id="UP000828390">
    <property type="component" value="Unassembled WGS sequence"/>
</dbReference>
<evidence type="ECO:0000313" key="1">
    <source>
        <dbReference type="EMBL" id="KAH3754068.1"/>
    </source>
</evidence>
<accession>A0A9D4DS58</accession>
<dbReference type="EMBL" id="JAIWYP010000010">
    <property type="protein sequence ID" value="KAH3754068.1"/>
    <property type="molecule type" value="Genomic_DNA"/>
</dbReference>
<reference evidence="1" key="2">
    <citation type="submission" date="2020-11" db="EMBL/GenBank/DDBJ databases">
        <authorList>
            <person name="McCartney M.A."/>
            <person name="Auch B."/>
            <person name="Kono T."/>
            <person name="Mallez S."/>
            <person name="Becker A."/>
            <person name="Gohl D.M."/>
            <person name="Silverstein K.A.T."/>
            <person name="Koren S."/>
            <person name="Bechman K.B."/>
            <person name="Herman A."/>
            <person name="Abrahante J.E."/>
            <person name="Garbe J."/>
        </authorList>
    </citation>
    <scope>NUCLEOTIDE SEQUENCE</scope>
    <source>
        <strain evidence="1">Duluth1</strain>
        <tissue evidence="1">Whole animal</tissue>
    </source>
</reference>